<sequence>MAEDVGQNDKRIERKPLEVASANHDERSAAWLCGDSSGHWKKSGKARDAIIAGILK</sequence>
<dbReference type="AlphaFoldDB" id="A0A242M7R8"/>
<organism evidence="2 3">
    <name type="scientific">Caballeronia sordidicola</name>
    <name type="common">Burkholderia sordidicola</name>
    <dbReference type="NCBI Taxonomy" id="196367"/>
    <lineage>
        <taxon>Bacteria</taxon>
        <taxon>Pseudomonadati</taxon>
        <taxon>Pseudomonadota</taxon>
        <taxon>Betaproteobacteria</taxon>
        <taxon>Burkholderiales</taxon>
        <taxon>Burkholderiaceae</taxon>
        <taxon>Caballeronia</taxon>
    </lineage>
</organism>
<name>A0A242M7R8_CABSO</name>
<reference evidence="2 3" key="1">
    <citation type="submission" date="2017-03" db="EMBL/GenBank/DDBJ databases">
        <title>Genome analysis of strain PAMC 26510.</title>
        <authorList>
            <person name="Oh H.-M."/>
            <person name="Yang J.-A."/>
        </authorList>
    </citation>
    <scope>NUCLEOTIDE SEQUENCE [LARGE SCALE GENOMIC DNA]</scope>
    <source>
        <strain evidence="2 3">PAMC 26510</strain>
    </source>
</reference>
<evidence type="ECO:0000313" key="2">
    <source>
        <dbReference type="EMBL" id="OTP67309.1"/>
    </source>
</evidence>
<evidence type="ECO:0000256" key="1">
    <source>
        <dbReference type="SAM" id="MobiDB-lite"/>
    </source>
</evidence>
<comment type="caution">
    <text evidence="2">The sequence shown here is derived from an EMBL/GenBank/DDBJ whole genome shotgun (WGS) entry which is preliminary data.</text>
</comment>
<protein>
    <submittedName>
        <fullName evidence="2">Uncharacterized protein</fullName>
    </submittedName>
</protein>
<accession>A0A242M7R8</accession>
<feature type="compositionally biased region" description="Basic and acidic residues" evidence="1">
    <location>
        <begin position="7"/>
        <end position="20"/>
    </location>
</feature>
<dbReference type="EMBL" id="NBTY01000197">
    <property type="protein sequence ID" value="OTP67309.1"/>
    <property type="molecule type" value="Genomic_DNA"/>
</dbReference>
<proteinExistence type="predicted"/>
<gene>
    <name evidence="2" type="ORF">PAMC26510_31570</name>
</gene>
<dbReference type="Proteomes" id="UP000194546">
    <property type="component" value="Unassembled WGS sequence"/>
</dbReference>
<feature type="region of interest" description="Disordered" evidence="1">
    <location>
        <begin position="1"/>
        <end position="20"/>
    </location>
</feature>
<evidence type="ECO:0000313" key="3">
    <source>
        <dbReference type="Proteomes" id="UP000194546"/>
    </source>
</evidence>